<dbReference type="PANTHER" id="PTHR10775">
    <property type="entry name" value="OS08G0208400 PROTEIN"/>
    <property type="match status" value="1"/>
</dbReference>
<accession>A0A8R7QIF7</accession>
<dbReference type="AlphaFoldDB" id="A0A8R7QIF7"/>
<evidence type="ECO:0000313" key="2">
    <source>
        <dbReference type="EnsemblPlants" id="TuG1812G0500005495.01.T01"/>
    </source>
</evidence>
<proteinExistence type="predicted"/>
<name>A0A8R7QIF7_TRIUA</name>
<dbReference type="Gramene" id="TuG1812G0500005495.01.T01">
    <property type="protein sequence ID" value="TuG1812G0500005495.01.T01"/>
    <property type="gene ID" value="TuG1812G0500005495.01"/>
</dbReference>
<reference evidence="2" key="3">
    <citation type="submission" date="2022-06" db="UniProtKB">
        <authorList>
            <consortium name="EnsemblPlants"/>
        </authorList>
    </citation>
    <scope>IDENTIFICATION</scope>
</reference>
<sequence length="247" mass="28277">MDRSWIKSRKFSKEYINGVKEFMNFVCENYVEDAQILCPCRKCLNGKQEPQGKVEDHILIYGMSSTYDRWIHHGEPLNVEADADAHHVDGATDIVVDVAKDVRLEEEDLYEDDRIPDMIHDLYGSEDTGRQQSKFAKVIEEAKCSLYEGSETSRFSFVVKLLHIKSFYRISNVAFNAILALLAKSFLKCSIPKSYDEALKFIRALGLGYDSIHVCPNNCVLFRKQYANHDECPVCGASRWKDSDGKK</sequence>
<dbReference type="Proteomes" id="UP000015106">
    <property type="component" value="Chromosome 5"/>
</dbReference>
<reference evidence="2" key="2">
    <citation type="submission" date="2018-03" db="EMBL/GenBank/DDBJ databases">
        <title>The Triticum urartu genome reveals the dynamic nature of wheat genome evolution.</title>
        <authorList>
            <person name="Ling H."/>
            <person name="Ma B."/>
            <person name="Shi X."/>
            <person name="Liu H."/>
            <person name="Dong L."/>
            <person name="Sun H."/>
            <person name="Cao Y."/>
            <person name="Gao Q."/>
            <person name="Zheng S."/>
            <person name="Li Y."/>
            <person name="Yu Y."/>
            <person name="Du H."/>
            <person name="Qi M."/>
            <person name="Li Y."/>
            <person name="Yu H."/>
            <person name="Cui Y."/>
            <person name="Wang N."/>
            <person name="Chen C."/>
            <person name="Wu H."/>
            <person name="Zhao Y."/>
            <person name="Zhang J."/>
            <person name="Li Y."/>
            <person name="Zhou W."/>
            <person name="Zhang B."/>
            <person name="Hu W."/>
            <person name="Eijk M."/>
            <person name="Tang J."/>
            <person name="Witsenboer H."/>
            <person name="Zhao S."/>
            <person name="Li Z."/>
            <person name="Zhang A."/>
            <person name="Wang D."/>
            <person name="Liang C."/>
        </authorList>
    </citation>
    <scope>NUCLEOTIDE SEQUENCE [LARGE SCALE GENOMIC DNA]</scope>
    <source>
        <strain evidence="2">cv. G1812</strain>
    </source>
</reference>
<keyword evidence="3" id="KW-1185">Reference proteome</keyword>
<dbReference type="Pfam" id="PF13963">
    <property type="entry name" value="Transpos_assoc"/>
    <property type="match status" value="1"/>
</dbReference>
<protein>
    <recommendedName>
        <fullName evidence="1">Transposase-associated domain-containing protein</fullName>
    </recommendedName>
</protein>
<reference evidence="3" key="1">
    <citation type="journal article" date="2013" name="Nature">
        <title>Draft genome of the wheat A-genome progenitor Triticum urartu.</title>
        <authorList>
            <person name="Ling H.Q."/>
            <person name="Zhao S."/>
            <person name="Liu D."/>
            <person name="Wang J."/>
            <person name="Sun H."/>
            <person name="Zhang C."/>
            <person name="Fan H."/>
            <person name="Li D."/>
            <person name="Dong L."/>
            <person name="Tao Y."/>
            <person name="Gao C."/>
            <person name="Wu H."/>
            <person name="Li Y."/>
            <person name="Cui Y."/>
            <person name="Guo X."/>
            <person name="Zheng S."/>
            <person name="Wang B."/>
            <person name="Yu K."/>
            <person name="Liang Q."/>
            <person name="Yang W."/>
            <person name="Lou X."/>
            <person name="Chen J."/>
            <person name="Feng M."/>
            <person name="Jian J."/>
            <person name="Zhang X."/>
            <person name="Luo G."/>
            <person name="Jiang Y."/>
            <person name="Liu J."/>
            <person name="Wang Z."/>
            <person name="Sha Y."/>
            <person name="Zhang B."/>
            <person name="Wu H."/>
            <person name="Tang D."/>
            <person name="Shen Q."/>
            <person name="Xue P."/>
            <person name="Zou S."/>
            <person name="Wang X."/>
            <person name="Liu X."/>
            <person name="Wang F."/>
            <person name="Yang Y."/>
            <person name="An X."/>
            <person name="Dong Z."/>
            <person name="Zhang K."/>
            <person name="Zhang X."/>
            <person name="Luo M.C."/>
            <person name="Dvorak J."/>
            <person name="Tong Y."/>
            <person name="Wang J."/>
            <person name="Yang H."/>
            <person name="Li Z."/>
            <person name="Wang D."/>
            <person name="Zhang A."/>
            <person name="Wang J."/>
        </authorList>
    </citation>
    <scope>NUCLEOTIDE SEQUENCE</scope>
    <source>
        <strain evidence="3">cv. G1812</strain>
    </source>
</reference>
<dbReference type="PANTHER" id="PTHR10775:SF185">
    <property type="entry name" value="OS08G0208400 PROTEIN"/>
    <property type="match status" value="1"/>
</dbReference>
<evidence type="ECO:0000313" key="3">
    <source>
        <dbReference type="Proteomes" id="UP000015106"/>
    </source>
</evidence>
<feature type="domain" description="Transposase-associated" evidence="1">
    <location>
        <begin position="3"/>
        <end position="75"/>
    </location>
</feature>
<organism evidence="2 3">
    <name type="scientific">Triticum urartu</name>
    <name type="common">Red wild einkorn</name>
    <name type="synonym">Crithodium urartu</name>
    <dbReference type="NCBI Taxonomy" id="4572"/>
    <lineage>
        <taxon>Eukaryota</taxon>
        <taxon>Viridiplantae</taxon>
        <taxon>Streptophyta</taxon>
        <taxon>Embryophyta</taxon>
        <taxon>Tracheophyta</taxon>
        <taxon>Spermatophyta</taxon>
        <taxon>Magnoliopsida</taxon>
        <taxon>Liliopsida</taxon>
        <taxon>Poales</taxon>
        <taxon>Poaceae</taxon>
        <taxon>BOP clade</taxon>
        <taxon>Pooideae</taxon>
        <taxon>Triticodae</taxon>
        <taxon>Triticeae</taxon>
        <taxon>Triticinae</taxon>
        <taxon>Triticum</taxon>
    </lineage>
</organism>
<dbReference type="InterPro" id="IPR029480">
    <property type="entry name" value="Transpos_assoc"/>
</dbReference>
<dbReference type="EnsemblPlants" id="TuG1812G0500005495.01.T01">
    <property type="protein sequence ID" value="TuG1812G0500005495.01.T01"/>
    <property type="gene ID" value="TuG1812G0500005495.01"/>
</dbReference>
<evidence type="ECO:0000259" key="1">
    <source>
        <dbReference type="Pfam" id="PF13963"/>
    </source>
</evidence>